<dbReference type="AlphaFoldDB" id="A0A251R0N5"/>
<proteinExistence type="predicted"/>
<dbReference type="Gramene" id="ONI28605">
    <property type="protein sequence ID" value="ONI28605"/>
    <property type="gene ID" value="PRUPE_1G151000"/>
</dbReference>
<dbReference type="EMBL" id="CM007651">
    <property type="protein sequence ID" value="ONI28605.1"/>
    <property type="molecule type" value="Genomic_DNA"/>
</dbReference>
<organism evidence="1 2">
    <name type="scientific">Prunus persica</name>
    <name type="common">Peach</name>
    <name type="synonym">Amygdalus persica</name>
    <dbReference type="NCBI Taxonomy" id="3760"/>
    <lineage>
        <taxon>Eukaryota</taxon>
        <taxon>Viridiplantae</taxon>
        <taxon>Streptophyta</taxon>
        <taxon>Embryophyta</taxon>
        <taxon>Tracheophyta</taxon>
        <taxon>Spermatophyta</taxon>
        <taxon>Magnoliopsida</taxon>
        <taxon>eudicotyledons</taxon>
        <taxon>Gunneridae</taxon>
        <taxon>Pentapetalae</taxon>
        <taxon>rosids</taxon>
        <taxon>fabids</taxon>
        <taxon>Rosales</taxon>
        <taxon>Rosaceae</taxon>
        <taxon>Amygdaloideae</taxon>
        <taxon>Amygdaleae</taxon>
        <taxon>Prunus</taxon>
    </lineage>
</organism>
<dbReference type="Proteomes" id="UP000006882">
    <property type="component" value="Chromosome G1"/>
</dbReference>
<protein>
    <submittedName>
        <fullName evidence="1">Uncharacterized protein</fullName>
    </submittedName>
</protein>
<reference evidence="1 2" key="1">
    <citation type="journal article" date="2013" name="Nat. Genet.">
        <title>The high-quality draft genome of peach (Prunus persica) identifies unique patterns of genetic diversity, domestication and genome evolution.</title>
        <authorList>
            <consortium name="International Peach Genome Initiative"/>
            <person name="Verde I."/>
            <person name="Abbott A.G."/>
            <person name="Scalabrin S."/>
            <person name="Jung S."/>
            <person name="Shu S."/>
            <person name="Marroni F."/>
            <person name="Zhebentyayeva T."/>
            <person name="Dettori M.T."/>
            <person name="Grimwood J."/>
            <person name="Cattonaro F."/>
            <person name="Zuccolo A."/>
            <person name="Rossini L."/>
            <person name="Jenkins J."/>
            <person name="Vendramin E."/>
            <person name="Meisel L.A."/>
            <person name="Decroocq V."/>
            <person name="Sosinski B."/>
            <person name="Prochnik S."/>
            <person name="Mitros T."/>
            <person name="Policriti A."/>
            <person name="Cipriani G."/>
            <person name="Dondini L."/>
            <person name="Ficklin S."/>
            <person name="Goodstein D.M."/>
            <person name="Xuan P."/>
            <person name="Del Fabbro C."/>
            <person name="Aramini V."/>
            <person name="Copetti D."/>
            <person name="Gonzalez S."/>
            <person name="Horner D.S."/>
            <person name="Falchi R."/>
            <person name="Lucas S."/>
            <person name="Mica E."/>
            <person name="Maldonado J."/>
            <person name="Lazzari B."/>
            <person name="Bielenberg D."/>
            <person name="Pirona R."/>
            <person name="Miculan M."/>
            <person name="Barakat A."/>
            <person name="Testolin R."/>
            <person name="Stella A."/>
            <person name="Tartarini S."/>
            <person name="Tonutti P."/>
            <person name="Arus P."/>
            <person name="Orellana A."/>
            <person name="Wells C."/>
            <person name="Main D."/>
            <person name="Vizzotto G."/>
            <person name="Silva H."/>
            <person name="Salamini F."/>
            <person name="Schmutz J."/>
            <person name="Morgante M."/>
            <person name="Rokhsar D.S."/>
        </authorList>
    </citation>
    <scope>NUCLEOTIDE SEQUENCE [LARGE SCALE GENOMIC DNA]</scope>
    <source>
        <strain evidence="2">cv. Nemared</strain>
    </source>
</reference>
<evidence type="ECO:0000313" key="2">
    <source>
        <dbReference type="Proteomes" id="UP000006882"/>
    </source>
</evidence>
<gene>
    <name evidence="1" type="ORF">PRUPE_1G151000</name>
</gene>
<keyword evidence="2" id="KW-1185">Reference proteome</keyword>
<name>A0A251R0N5_PRUPE</name>
<evidence type="ECO:0000313" key="1">
    <source>
        <dbReference type="EMBL" id="ONI28605.1"/>
    </source>
</evidence>
<sequence>MFAFALNASKHRRETGYVEAMHKATNKIKNKTKIHTSSDAYTKVKSFNVGHHITNCFNLVNPFFPNLVLTNIYIRYNIDYDTLRSSPTKEGLKSFSHQNGKRNYVILKLNCSHILSRFVLPYDHMDNWCI</sequence>
<accession>A0A251R0N5</accession>